<feature type="signal peptide" evidence="2">
    <location>
        <begin position="1"/>
        <end position="21"/>
    </location>
</feature>
<organism evidence="3">
    <name type="scientific">Hadrurus spadix</name>
    <dbReference type="NCBI Taxonomy" id="141984"/>
    <lineage>
        <taxon>Eukaryota</taxon>
        <taxon>Metazoa</taxon>
        <taxon>Ecdysozoa</taxon>
        <taxon>Arthropoda</taxon>
        <taxon>Chelicerata</taxon>
        <taxon>Arachnida</taxon>
        <taxon>Scorpiones</taxon>
        <taxon>Iurida</taxon>
        <taxon>Iuroidea</taxon>
        <taxon>Hadrurus</taxon>
    </lineage>
</organism>
<reference evidence="3" key="1">
    <citation type="submission" date="2016-11" db="EMBL/GenBank/DDBJ databases">
        <title>Venom-gland transcriptomics and venom proteomics of the black-back scorpion (Hadrurus spadix) reveal detectability challenges and an unexplored realm of animal toxin diversity.</title>
        <authorList>
            <person name="Rokyta D.R."/>
            <person name="Ward M.J."/>
        </authorList>
    </citation>
    <scope>NUCLEOTIDE SEQUENCE</scope>
    <source>
        <tissue evidence="3">Venom gland</tissue>
    </source>
</reference>
<name>A0A1W7R946_9SCOR</name>
<protein>
    <submittedName>
        <fullName evidence="3">Venom protein</fullName>
    </submittedName>
</protein>
<evidence type="ECO:0000256" key="2">
    <source>
        <dbReference type="SAM" id="SignalP"/>
    </source>
</evidence>
<evidence type="ECO:0000256" key="1">
    <source>
        <dbReference type="SAM" id="MobiDB-lite"/>
    </source>
</evidence>
<evidence type="ECO:0000313" key="3">
    <source>
        <dbReference type="EMBL" id="JAV47666.1"/>
    </source>
</evidence>
<proteinExistence type="predicted"/>
<keyword evidence="2" id="KW-0732">Signal</keyword>
<dbReference type="EMBL" id="GFAH01000723">
    <property type="protein sequence ID" value="JAV47666.1"/>
    <property type="molecule type" value="Transcribed_RNA"/>
</dbReference>
<accession>A0A1W7R946</accession>
<feature type="chain" id="PRO_5013389267" evidence="2">
    <location>
        <begin position="22"/>
        <end position="148"/>
    </location>
</feature>
<dbReference type="AlphaFoldDB" id="A0A1W7R946"/>
<feature type="region of interest" description="Disordered" evidence="1">
    <location>
        <begin position="129"/>
        <end position="148"/>
    </location>
</feature>
<sequence>MDSKFIIFLTTFNVLLCVCCSEEGSLQNMIQRWKERSYIKEILRRLDDRIEQLGQDYRKAKRPCLLNLPGSDCDSMDTLGVAKDQGHWADETGPGKKRRRRACPLNLPGSGCEHPDAVGLGRDVKYWNSAESPGRKRNIPVFDSYDEE</sequence>